<dbReference type="AlphaFoldDB" id="A0A518DQR0"/>
<dbReference type="OrthoDB" id="289126at2"/>
<dbReference type="InterPro" id="IPR022655">
    <property type="entry name" value="DUF1553"/>
</dbReference>
<dbReference type="Proteomes" id="UP000317648">
    <property type="component" value="Chromosome"/>
</dbReference>
<feature type="domain" description="DUF1549" evidence="1">
    <location>
        <begin position="51"/>
        <end position="248"/>
    </location>
</feature>
<dbReference type="Pfam" id="PF07583">
    <property type="entry name" value="PSCyt2"/>
    <property type="match status" value="1"/>
</dbReference>
<dbReference type="KEGG" id="lcre:Pla8534_19630"/>
<accession>A0A518DQR0</accession>
<proteinExistence type="predicted"/>
<name>A0A518DQR0_9BACT</name>
<gene>
    <name evidence="3" type="ORF">Pla8534_19630</name>
</gene>
<dbReference type="EMBL" id="CP036433">
    <property type="protein sequence ID" value="QDU94175.1"/>
    <property type="molecule type" value="Genomic_DNA"/>
</dbReference>
<sequence>MTCSLSGRFCNGLVWFAAITLTGLVAGDSLRAQEQAALPPANSYNLEQVAEINARIRATWGEYQLQPSAPATDGEWCRRVYLDVLGRIPSYVELKAFIADTNPNKKERLVDSLLHDEQFTEEYARNWTTLWTNILIGRNGGNERRSLTDRAGMQKYLRDSFARNKPYDRMVYELVTAKGSNKPGHENFNGAVNFLTMKLEENATQATADTTKIFLGLQVQCTQCHNHPFNEWKQKKFWEINAFFRQTRPLRRYLEGTRELDYVELTNEDYPGESGNPADAEIFYELRNGFLEVAYPVFLDGSELNHSGFVEDVDRRTELGKLMMSSEFLDKMIANRMWSHFLGYGFTKPIDDLGPHNPPSHPDLLNYLGQEVRKADFDLKELIKWITLSEAYSLSSVLNESNTMDDPMLGETPKFSHFYMRQMRAEELYESLLIATQAHKTRGAYEEQESQKNEWLKQFVVAFGTDEGDESTTFNGTIPQALMMFNGDLIKKATNMEDGSFLQQVADNDRASAAQKIDYLFMAALARQPSKAEVGMANRLLRSRMDQARATQDRAAYEKAPVASLQDMWWVLLNSNEFILIH</sequence>
<dbReference type="InterPro" id="IPR011444">
    <property type="entry name" value="DUF1549"/>
</dbReference>
<dbReference type="Pfam" id="PF07587">
    <property type="entry name" value="PSD1"/>
    <property type="match status" value="1"/>
</dbReference>
<evidence type="ECO:0000259" key="1">
    <source>
        <dbReference type="Pfam" id="PF07583"/>
    </source>
</evidence>
<evidence type="ECO:0000313" key="4">
    <source>
        <dbReference type="Proteomes" id="UP000317648"/>
    </source>
</evidence>
<evidence type="ECO:0000259" key="2">
    <source>
        <dbReference type="Pfam" id="PF07587"/>
    </source>
</evidence>
<dbReference type="RefSeq" id="WP_145052128.1">
    <property type="nucleotide sequence ID" value="NZ_CP036433.1"/>
</dbReference>
<keyword evidence="4" id="KW-1185">Reference proteome</keyword>
<evidence type="ECO:0008006" key="5">
    <source>
        <dbReference type="Google" id="ProtNLM"/>
    </source>
</evidence>
<evidence type="ECO:0000313" key="3">
    <source>
        <dbReference type="EMBL" id="QDU94175.1"/>
    </source>
</evidence>
<protein>
    <recommendedName>
        <fullName evidence="5">DUF1549 domain-containing protein</fullName>
    </recommendedName>
</protein>
<feature type="domain" description="DUF1553" evidence="2">
    <location>
        <begin position="316"/>
        <end position="540"/>
    </location>
</feature>
<organism evidence="3 4">
    <name type="scientific">Lignipirellula cremea</name>
    <dbReference type="NCBI Taxonomy" id="2528010"/>
    <lineage>
        <taxon>Bacteria</taxon>
        <taxon>Pseudomonadati</taxon>
        <taxon>Planctomycetota</taxon>
        <taxon>Planctomycetia</taxon>
        <taxon>Pirellulales</taxon>
        <taxon>Pirellulaceae</taxon>
        <taxon>Lignipirellula</taxon>
    </lineage>
</organism>
<dbReference type="PANTHER" id="PTHR35889:SF3">
    <property type="entry name" value="F-BOX DOMAIN-CONTAINING PROTEIN"/>
    <property type="match status" value="1"/>
</dbReference>
<dbReference type="PANTHER" id="PTHR35889">
    <property type="entry name" value="CYCLOINULO-OLIGOSACCHARIDE FRUCTANOTRANSFERASE-RELATED"/>
    <property type="match status" value="1"/>
</dbReference>
<reference evidence="3 4" key="1">
    <citation type="submission" date="2019-02" db="EMBL/GenBank/DDBJ databases">
        <title>Deep-cultivation of Planctomycetes and their phenomic and genomic characterization uncovers novel biology.</title>
        <authorList>
            <person name="Wiegand S."/>
            <person name="Jogler M."/>
            <person name="Boedeker C."/>
            <person name="Pinto D."/>
            <person name="Vollmers J."/>
            <person name="Rivas-Marin E."/>
            <person name="Kohn T."/>
            <person name="Peeters S.H."/>
            <person name="Heuer A."/>
            <person name="Rast P."/>
            <person name="Oberbeckmann S."/>
            <person name="Bunk B."/>
            <person name="Jeske O."/>
            <person name="Meyerdierks A."/>
            <person name="Storesund J.E."/>
            <person name="Kallscheuer N."/>
            <person name="Luecker S."/>
            <person name="Lage O.M."/>
            <person name="Pohl T."/>
            <person name="Merkel B.J."/>
            <person name="Hornburger P."/>
            <person name="Mueller R.-W."/>
            <person name="Bruemmer F."/>
            <person name="Labrenz M."/>
            <person name="Spormann A.M."/>
            <person name="Op den Camp H."/>
            <person name="Overmann J."/>
            <person name="Amann R."/>
            <person name="Jetten M.S.M."/>
            <person name="Mascher T."/>
            <person name="Medema M.H."/>
            <person name="Devos D.P."/>
            <person name="Kaster A.-K."/>
            <person name="Ovreas L."/>
            <person name="Rohde M."/>
            <person name="Galperin M.Y."/>
            <person name="Jogler C."/>
        </authorList>
    </citation>
    <scope>NUCLEOTIDE SEQUENCE [LARGE SCALE GENOMIC DNA]</scope>
    <source>
        <strain evidence="3 4">Pla85_3_4</strain>
    </source>
</reference>